<proteinExistence type="predicted"/>
<evidence type="ECO:0000256" key="1">
    <source>
        <dbReference type="SAM" id="MobiDB-lite"/>
    </source>
</evidence>
<evidence type="ECO:0000313" key="2">
    <source>
        <dbReference type="EMBL" id="KAF2138405.1"/>
    </source>
</evidence>
<dbReference type="AlphaFoldDB" id="A0A6A6B553"/>
<feature type="region of interest" description="Disordered" evidence="1">
    <location>
        <begin position="1"/>
        <end position="88"/>
    </location>
</feature>
<keyword evidence="3" id="KW-1185">Reference proteome</keyword>
<dbReference type="Proteomes" id="UP000799438">
    <property type="component" value="Unassembled WGS sequence"/>
</dbReference>
<dbReference type="PANTHER" id="PTHR37540">
    <property type="entry name" value="TRANSCRIPTION FACTOR (ACR-2), PUTATIVE-RELATED-RELATED"/>
    <property type="match status" value="1"/>
</dbReference>
<dbReference type="GeneID" id="54304835"/>
<evidence type="ECO:0000313" key="3">
    <source>
        <dbReference type="Proteomes" id="UP000799438"/>
    </source>
</evidence>
<dbReference type="OrthoDB" id="3796409at2759"/>
<name>A0A6A6B553_9PEZI</name>
<sequence length="495" mass="56321">MAFSLPISTAKEHDDKRPPPRKASTSSRRPHKSLTPETSFVFVNLQGERTRHKPNSKEIRSHVQLVTQEKRRRRQQKESNAVTKDGSVVPSYAPIRGVSWDQADPFDCLPAEGSPALREIIKYYSLAISGSQIARKNLNWDNTMWNLLRHDQLSFVVFLFGTTLVRDTIEGEGMSRQCYSYIHRTMQAVRTKLPDITDASSITDSFVVVVAGLTCATAAYGDYNASKSHLLGMLTLVATRGGLRTFGRFAQRTILWCEFNIRAALVSMPALRPIASTSVLFPPNLEERVDYLHQQTLTHFPGLVGSELGIIFRQLHLLSVAISPPWDVVVDRAAVSDTIDETEYCLLRELVRLKNEREQRGFTDWIYSTVAHVAQMYVWGVVSDVKAEMTMKREFTVELRDRLNVKDLRETWSQSASLQTLFWVLSVGLFLASRYRNCSDMIGWFENQIAELRNDNDPYLKLIKDFPGTEDFYREQSRLIESQGAIGRITEAFGL</sequence>
<dbReference type="RefSeq" id="XP_033394118.1">
    <property type="nucleotide sequence ID" value="XM_033547328.1"/>
</dbReference>
<organism evidence="2 3">
    <name type="scientific">Aplosporella prunicola CBS 121167</name>
    <dbReference type="NCBI Taxonomy" id="1176127"/>
    <lineage>
        <taxon>Eukaryota</taxon>
        <taxon>Fungi</taxon>
        <taxon>Dikarya</taxon>
        <taxon>Ascomycota</taxon>
        <taxon>Pezizomycotina</taxon>
        <taxon>Dothideomycetes</taxon>
        <taxon>Dothideomycetes incertae sedis</taxon>
        <taxon>Botryosphaeriales</taxon>
        <taxon>Aplosporellaceae</taxon>
        <taxon>Aplosporella</taxon>
    </lineage>
</organism>
<dbReference type="PANTHER" id="PTHR37540:SF5">
    <property type="entry name" value="TRANSCRIPTION FACTOR DOMAIN-CONTAINING PROTEIN"/>
    <property type="match status" value="1"/>
</dbReference>
<evidence type="ECO:0008006" key="4">
    <source>
        <dbReference type="Google" id="ProtNLM"/>
    </source>
</evidence>
<reference evidence="2" key="1">
    <citation type="journal article" date="2020" name="Stud. Mycol.">
        <title>101 Dothideomycetes genomes: a test case for predicting lifestyles and emergence of pathogens.</title>
        <authorList>
            <person name="Haridas S."/>
            <person name="Albert R."/>
            <person name="Binder M."/>
            <person name="Bloem J."/>
            <person name="Labutti K."/>
            <person name="Salamov A."/>
            <person name="Andreopoulos B."/>
            <person name="Baker S."/>
            <person name="Barry K."/>
            <person name="Bills G."/>
            <person name="Bluhm B."/>
            <person name="Cannon C."/>
            <person name="Castanera R."/>
            <person name="Culley D."/>
            <person name="Daum C."/>
            <person name="Ezra D."/>
            <person name="Gonzalez J."/>
            <person name="Henrissat B."/>
            <person name="Kuo A."/>
            <person name="Liang C."/>
            <person name="Lipzen A."/>
            <person name="Lutzoni F."/>
            <person name="Magnuson J."/>
            <person name="Mondo S."/>
            <person name="Nolan M."/>
            <person name="Ohm R."/>
            <person name="Pangilinan J."/>
            <person name="Park H.-J."/>
            <person name="Ramirez L."/>
            <person name="Alfaro M."/>
            <person name="Sun H."/>
            <person name="Tritt A."/>
            <person name="Yoshinaga Y."/>
            <person name="Zwiers L.-H."/>
            <person name="Turgeon B."/>
            <person name="Goodwin S."/>
            <person name="Spatafora J."/>
            <person name="Crous P."/>
            <person name="Grigoriev I."/>
        </authorList>
    </citation>
    <scope>NUCLEOTIDE SEQUENCE</scope>
    <source>
        <strain evidence="2">CBS 121167</strain>
    </source>
</reference>
<protein>
    <recommendedName>
        <fullName evidence="4">Transcription factor domain-containing protein</fullName>
    </recommendedName>
</protein>
<accession>A0A6A6B553</accession>
<gene>
    <name evidence="2" type="ORF">K452DRAFT_93176</name>
</gene>
<dbReference type="EMBL" id="ML995497">
    <property type="protein sequence ID" value="KAF2138405.1"/>
    <property type="molecule type" value="Genomic_DNA"/>
</dbReference>